<evidence type="ECO:0000313" key="3">
    <source>
        <dbReference type="EMBL" id="PJJ84053.1"/>
    </source>
</evidence>
<dbReference type="AlphaFoldDB" id="A0A2H9VT89"/>
<dbReference type="SUPFAM" id="SSF53756">
    <property type="entry name" value="UDP-Glycosyltransferase/glycogen phosphorylase"/>
    <property type="match status" value="1"/>
</dbReference>
<dbReference type="PANTHER" id="PTHR12526">
    <property type="entry name" value="GLYCOSYLTRANSFERASE"/>
    <property type="match status" value="1"/>
</dbReference>
<evidence type="ECO:0000259" key="2">
    <source>
        <dbReference type="Pfam" id="PF13439"/>
    </source>
</evidence>
<feature type="domain" description="Glycosyl transferase family 1" evidence="1">
    <location>
        <begin position="176"/>
        <end position="332"/>
    </location>
</feature>
<dbReference type="EMBL" id="PGFJ01000001">
    <property type="protein sequence ID" value="PJJ84053.1"/>
    <property type="molecule type" value="Genomic_DNA"/>
</dbReference>
<proteinExistence type="predicted"/>
<dbReference type="Gene3D" id="3.40.50.2000">
    <property type="entry name" value="Glycogen Phosphorylase B"/>
    <property type="match status" value="2"/>
</dbReference>
<evidence type="ECO:0000259" key="1">
    <source>
        <dbReference type="Pfam" id="PF00534"/>
    </source>
</evidence>
<reference evidence="3 4" key="1">
    <citation type="submission" date="2017-11" db="EMBL/GenBank/DDBJ databases">
        <title>Genomic Encyclopedia of Archaeal and Bacterial Type Strains, Phase II (KMG-II): From Individual Species to Whole Genera.</title>
        <authorList>
            <person name="Goeker M."/>
        </authorList>
    </citation>
    <scope>NUCLEOTIDE SEQUENCE [LARGE SCALE GENOMIC DNA]</scope>
    <source>
        <strain evidence="3 4">DSM 28175</strain>
    </source>
</reference>
<feature type="domain" description="Glycosyltransferase subfamily 4-like N-terminal" evidence="2">
    <location>
        <begin position="57"/>
        <end position="166"/>
    </location>
</feature>
<dbReference type="InterPro" id="IPR001296">
    <property type="entry name" value="Glyco_trans_1"/>
</dbReference>
<dbReference type="Pfam" id="PF13439">
    <property type="entry name" value="Glyco_transf_4"/>
    <property type="match status" value="1"/>
</dbReference>
<dbReference type="InterPro" id="IPR028098">
    <property type="entry name" value="Glyco_trans_4-like_N"/>
</dbReference>
<accession>A0A2H9VT89</accession>
<name>A0A2H9VT89_9SPHI</name>
<dbReference type="Proteomes" id="UP000242687">
    <property type="component" value="Unassembled WGS sequence"/>
</dbReference>
<dbReference type="CDD" id="cd03801">
    <property type="entry name" value="GT4_PimA-like"/>
    <property type="match status" value="1"/>
</dbReference>
<dbReference type="OrthoDB" id="7560678at2"/>
<comment type="caution">
    <text evidence="3">The sequence shown here is derived from an EMBL/GenBank/DDBJ whole genome shotgun (WGS) entry which is preliminary data.</text>
</comment>
<keyword evidence="3" id="KW-0808">Transferase</keyword>
<keyword evidence="4" id="KW-1185">Reference proteome</keyword>
<sequence>MNILITAPSLDTTKNVSGVATVVNTIINNNPQQKYFHYLLGSPDKRLSKPAWAFELVRQLVAFPLFIRKNKIDIVHQNLPFDPKGLTREYFINRWCKLMGVPVLLHVHGGVFLMDKIKSPLYLKFANYVFKHSRKVVVLSDLEKETLGSLYNYYNANVLYNSINTKALKTENRRYDAGNPKFLFLGRIHESKGIEDIYHTFEKINDSVNFKFILCGTGPLESVMVPKFKALLGDKFEFKGIVSGKQKDDAIKGADFFLLPSRYGEGLPMALLECMAAGVVPIVTDDASMKFVIQDMENGIRVNKSDPDDIAQKIKNIIHDDALRAQLSSNVERTAIERYDISAYIVELNKLYADIAGNV</sequence>
<protein>
    <submittedName>
        <fullName evidence="3">Glycosyltransferase involved in cell wall biosynthesis</fullName>
    </submittedName>
</protein>
<dbReference type="GO" id="GO:0016757">
    <property type="term" value="F:glycosyltransferase activity"/>
    <property type="evidence" value="ECO:0007669"/>
    <property type="project" value="InterPro"/>
</dbReference>
<dbReference type="RefSeq" id="WP_100340266.1">
    <property type="nucleotide sequence ID" value="NZ_PGFJ01000001.1"/>
</dbReference>
<evidence type="ECO:0000313" key="4">
    <source>
        <dbReference type="Proteomes" id="UP000242687"/>
    </source>
</evidence>
<dbReference type="Pfam" id="PF00534">
    <property type="entry name" value="Glycos_transf_1"/>
    <property type="match status" value="1"/>
</dbReference>
<gene>
    <name evidence="3" type="ORF">CLV57_1057</name>
</gene>
<organism evidence="3 4">
    <name type="scientific">Mucilaginibacter auburnensis</name>
    <dbReference type="NCBI Taxonomy" id="1457233"/>
    <lineage>
        <taxon>Bacteria</taxon>
        <taxon>Pseudomonadati</taxon>
        <taxon>Bacteroidota</taxon>
        <taxon>Sphingobacteriia</taxon>
        <taxon>Sphingobacteriales</taxon>
        <taxon>Sphingobacteriaceae</taxon>
        <taxon>Mucilaginibacter</taxon>
    </lineage>
</organism>